<dbReference type="InterPro" id="IPR012347">
    <property type="entry name" value="Ferritin-like"/>
</dbReference>
<proteinExistence type="predicted"/>
<dbReference type="OrthoDB" id="573482at2"/>
<comment type="caution">
    <text evidence="1">The sequence shown here is derived from an EMBL/GenBank/DDBJ whole genome shotgun (WGS) entry which is preliminary data.</text>
</comment>
<dbReference type="Gene3D" id="1.20.1260.10">
    <property type="match status" value="1"/>
</dbReference>
<dbReference type="EMBL" id="LCZJ02000023">
    <property type="protein sequence ID" value="KTD86068.1"/>
    <property type="molecule type" value="Genomic_DNA"/>
</dbReference>
<dbReference type="SUPFAM" id="SSF47240">
    <property type="entry name" value="Ferritin-like"/>
    <property type="match status" value="1"/>
</dbReference>
<dbReference type="AlphaFoldDB" id="A0A0W1AXS5"/>
<evidence type="ECO:0000313" key="1">
    <source>
        <dbReference type="EMBL" id="KTD86068.1"/>
    </source>
</evidence>
<dbReference type="Proteomes" id="UP000054709">
    <property type="component" value="Unassembled WGS sequence"/>
</dbReference>
<dbReference type="RefSeq" id="WP_060623979.1">
    <property type="nucleotide sequence ID" value="NZ_LCZJ02000023.1"/>
</dbReference>
<sequence>MYWTSLTQNRNDFKPIWATSLPQALNLIKEAVQGERNDELFYDEIIKLAPNSEQASIITSIRDDERGHNFMFRGMFKEITGQDITGISSEQYQRISSYEEGLEKALQGELVAVEKYRKIWFGLPVGIYRDTVYGIILDELKHASKYNYLLTLDRTTI</sequence>
<name>A0A0W1AXS5_9BACL</name>
<keyword evidence="2" id="KW-1185">Reference proteome</keyword>
<evidence type="ECO:0000313" key="2">
    <source>
        <dbReference type="Proteomes" id="UP000054709"/>
    </source>
</evidence>
<accession>A0A0W1AXS5</accession>
<gene>
    <name evidence="1" type="ORF">UQ64_16485</name>
</gene>
<dbReference type="InterPro" id="IPR009078">
    <property type="entry name" value="Ferritin-like_SF"/>
</dbReference>
<reference evidence="1 2" key="1">
    <citation type="journal article" date="2015" name="Int. Biodeterior. Biodegradation">
        <title>Physiological and genetic screening methods for the isolation of methyl tert-butyl ether-degrading bacteria for bioremediation purposes.</title>
        <authorList>
            <person name="Guisado I.M."/>
            <person name="Purswani J."/>
            <person name="Gonzalez Lopez J."/>
            <person name="Pozo C."/>
        </authorList>
    </citation>
    <scope>NUCLEOTIDE SEQUENCE [LARGE SCALE GENOMIC DNA]</scope>
    <source>
        <strain evidence="1 2">SH7</strain>
    </source>
</reference>
<dbReference type="CDD" id="cd00657">
    <property type="entry name" value="Ferritin_like"/>
    <property type="match status" value="1"/>
</dbReference>
<organism evidence="1 2">
    <name type="scientific">Paenibacillus etheri</name>
    <dbReference type="NCBI Taxonomy" id="1306852"/>
    <lineage>
        <taxon>Bacteria</taxon>
        <taxon>Bacillati</taxon>
        <taxon>Bacillota</taxon>
        <taxon>Bacilli</taxon>
        <taxon>Bacillales</taxon>
        <taxon>Paenibacillaceae</taxon>
        <taxon>Paenibacillus</taxon>
    </lineage>
</organism>
<protein>
    <submittedName>
        <fullName evidence="1">Rubrerythrin</fullName>
    </submittedName>
</protein>